<evidence type="ECO:0000313" key="1">
    <source>
        <dbReference type="EMBL" id="OAG03742.1"/>
    </source>
</evidence>
<dbReference type="GeneID" id="28771184"/>
<dbReference type="Proteomes" id="UP000077069">
    <property type="component" value="Unassembled WGS sequence"/>
</dbReference>
<sequence>MKREGPVLARGNGSAHAMARALARRGEHRCLFLSQLGPSQTNNFNFCITRQAFLPLVMVMMPGSPDSCRDTPFMFYIQPKVQLWLQKVQNDKKPVEHGVVASLTSYNTGGCKCKPQVWPDCPRCCSATLDLIFARRPFLPVAYVLSSQAGV</sequence>
<gene>
    <name evidence="1" type="ORF">CC84DRAFT_865611</name>
</gene>
<evidence type="ECO:0000313" key="2">
    <source>
        <dbReference type="Proteomes" id="UP000077069"/>
    </source>
</evidence>
<dbReference type="RefSeq" id="XP_018034107.1">
    <property type="nucleotide sequence ID" value="XM_018187698.1"/>
</dbReference>
<dbReference type="AlphaFoldDB" id="A0A177CA71"/>
<proteinExistence type="predicted"/>
<name>A0A177CA71_9PLEO</name>
<dbReference type="InParanoid" id="A0A177CA71"/>
<dbReference type="EMBL" id="KV441554">
    <property type="protein sequence ID" value="OAG03742.1"/>
    <property type="molecule type" value="Genomic_DNA"/>
</dbReference>
<reference evidence="1 2" key="1">
    <citation type="submission" date="2016-05" db="EMBL/GenBank/DDBJ databases">
        <title>Comparative analysis of secretome profiles of manganese(II)-oxidizing ascomycete fungi.</title>
        <authorList>
            <consortium name="DOE Joint Genome Institute"/>
            <person name="Zeiner C.A."/>
            <person name="Purvine S.O."/>
            <person name="Zink E.M."/>
            <person name="Wu S."/>
            <person name="Pasa-Tolic L."/>
            <person name="Chaput D.L."/>
            <person name="Haridas S."/>
            <person name="Grigoriev I.V."/>
            <person name="Santelli C.M."/>
            <person name="Hansel C.M."/>
        </authorList>
    </citation>
    <scope>NUCLEOTIDE SEQUENCE [LARGE SCALE GENOMIC DNA]</scope>
    <source>
        <strain evidence="1 2">AP3s5-JAC2a</strain>
    </source>
</reference>
<keyword evidence="2" id="KW-1185">Reference proteome</keyword>
<accession>A0A177CA71</accession>
<protein>
    <submittedName>
        <fullName evidence="1">Uncharacterized protein</fullName>
    </submittedName>
</protein>
<organism evidence="1 2">
    <name type="scientific">Paraphaeosphaeria sporulosa</name>
    <dbReference type="NCBI Taxonomy" id="1460663"/>
    <lineage>
        <taxon>Eukaryota</taxon>
        <taxon>Fungi</taxon>
        <taxon>Dikarya</taxon>
        <taxon>Ascomycota</taxon>
        <taxon>Pezizomycotina</taxon>
        <taxon>Dothideomycetes</taxon>
        <taxon>Pleosporomycetidae</taxon>
        <taxon>Pleosporales</taxon>
        <taxon>Massarineae</taxon>
        <taxon>Didymosphaeriaceae</taxon>
        <taxon>Paraphaeosphaeria</taxon>
    </lineage>
</organism>